<dbReference type="STRING" id="1676925.ENSPKIP00000002732"/>
<dbReference type="InterPro" id="IPR016024">
    <property type="entry name" value="ARM-type_fold"/>
</dbReference>
<dbReference type="Proteomes" id="UP000261540">
    <property type="component" value="Unplaced"/>
</dbReference>
<reference evidence="3" key="2">
    <citation type="submission" date="2025-09" db="UniProtKB">
        <authorList>
            <consortium name="Ensembl"/>
        </authorList>
    </citation>
    <scope>IDENTIFICATION</scope>
</reference>
<evidence type="ECO:0000313" key="4">
    <source>
        <dbReference type="Proteomes" id="UP000261540"/>
    </source>
</evidence>
<dbReference type="PROSITE" id="PS51214">
    <property type="entry name" value="IBB"/>
    <property type="match status" value="1"/>
</dbReference>
<dbReference type="InterPro" id="IPR000225">
    <property type="entry name" value="Armadillo"/>
</dbReference>
<dbReference type="PANTHER" id="PTHR16356:SF1">
    <property type="entry name" value="TRANSMEMBRANE AND COILED-COIL DOMAIN-CONTAINING PROTEIN 6"/>
    <property type="match status" value="1"/>
</dbReference>
<reference evidence="3" key="1">
    <citation type="submission" date="2025-08" db="UniProtKB">
        <authorList>
            <consortium name="Ensembl"/>
        </authorList>
    </citation>
    <scope>IDENTIFICATION</scope>
</reference>
<dbReference type="AlphaFoldDB" id="A0A3B3Q7U8"/>
<organism evidence="3 4">
    <name type="scientific">Paramormyrops kingsleyae</name>
    <dbReference type="NCBI Taxonomy" id="1676925"/>
    <lineage>
        <taxon>Eukaryota</taxon>
        <taxon>Metazoa</taxon>
        <taxon>Chordata</taxon>
        <taxon>Craniata</taxon>
        <taxon>Vertebrata</taxon>
        <taxon>Euteleostomi</taxon>
        <taxon>Actinopterygii</taxon>
        <taxon>Neopterygii</taxon>
        <taxon>Teleostei</taxon>
        <taxon>Osteoglossocephala</taxon>
        <taxon>Osteoglossomorpha</taxon>
        <taxon>Osteoglossiformes</taxon>
        <taxon>Mormyridae</taxon>
        <taxon>Paramormyrops</taxon>
    </lineage>
</organism>
<dbReference type="GO" id="GO:0061608">
    <property type="term" value="F:nuclear import signal receptor activity"/>
    <property type="evidence" value="ECO:0007669"/>
    <property type="project" value="InterPro"/>
</dbReference>
<dbReference type="InterPro" id="IPR002652">
    <property type="entry name" value="Importin-a_IBB"/>
</dbReference>
<sequence length="525" mass="57368">MWRLNAVRHKARGRNTAGEEFRLKRREQEREFRQARKDQQLVSKRLIEEDEEEDEGAMDTADSKLWKDQELVELLQGVQHGGEKRASNLRTLRKVLRSPEAQLILIGLENSMQVLVGLLSGSSAQCQLEAAHCVHQLSSSTCARVGAACLPATPYLITYLSGQNAKFTRPNLAVVEAVGFIVAQLLQAKDASEKIIPLVMSSGLTLHLLAALQPQPEYGMGAAIEYAWCLHYLACCDKASEALISQGAVSQCSSLLITLGGAVATGNTEEGIELLIWPLLRCVGNLLAGSALECCASQLTDSRLLAALCILAQTFLQPHPGLARESLWVLNNLTADSSVFSSAVLYLSLVPSLIQLLPFSKGINTMVLQVLANVAYQGTEYCVQLTHSGLLPALCATLKMADPAVVTLSLEVLCMLLASSSQAAEEFVKLGGSAALEAMRYNSQDELRLRASYLLEHHLPAYSQVRSICLYFRNRHKACCCVHSDFKTLFCVLTAYRAKVHLLRSAVNHSVSFFLSVIEVKTPAL</sequence>
<dbReference type="SMART" id="SM00185">
    <property type="entry name" value="ARM"/>
    <property type="match status" value="4"/>
</dbReference>
<dbReference type="Ensembl" id="ENSPKIT00000026682.1">
    <property type="protein sequence ID" value="ENSPKIP00000002732.1"/>
    <property type="gene ID" value="ENSPKIG00000020502.1"/>
</dbReference>
<dbReference type="PANTHER" id="PTHR16356">
    <property type="entry name" value="TRANSMEMBRANE AND COILED-COIL DOMAIN-CONTAINING PROTEIN 6 TMCO6"/>
    <property type="match status" value="1"/>
</dbReference>
<dbReference type="GeneTree" id="ENSGT00390000008104"/>
<evidence type="ECO:0000259" key="2">
    <source>
        <dbReference type="PROSITE" id="PS51214"/>
    </source>
</evidence>
<name>A0A3B3Q7U8_9TELE</name>
<dbReference type="Gene3D" id="1.25.10.10">
    <property type="entry name" value="Leucine-rich Repeat Variant"/>
    <property type="match status" value="2"/>
</dbReference>
<proteinExistence type="predicted"/>
<keyword evidence="1" id="KW-0813">Transport</keyword>
<dbReference type="GO" id="GO:0006606">
    <property type="term" value="P:protein import into nucleus"/>
    <property type="evidence" value="ECO:0007669"/>
    <property type="project" value="InterPro"/>
</dbReference>
<feature type="domain" description="IBB" evidence="2">
    <location>
        <begin position="1"/>
        <end position="54"/>
    </location>
</feature>
<dbReference type="SUPFAM" id="SSF48371">
    <property type="entry name" value="ARM repeat"/>
    <property type="match status" value="1"/>
</dbReference>
<keyword evidence="4" id="KW-1185">Reference proteome</keyword>
<protein>
    <submittedName>
        <fullName evidence="3">Transmembrane and coiled-coil domains 6</fullName>
    </submittedName>
</protein>
<dbReference type="InterPro" id="IPR011989">
    <property type="entry name" value="ARM-like"/>
</dbReference>
<evidence type="ECO:0000256" key="1">
    <source>
        <dbReference type="PROSITE-ProRule" id="PRU00561"/>
    </source>
</evidence>
<evidence type="ECO:0000313" key="3">
    <source>
        <dbReference type="Ensembl" id="ENSPKIP00000002732.1"/>
    </source>
</evidence>
<accession>A0A3B3Q7U8</accession>